<sequence>MMLFVIQFAIVLTCIGIGGRFGGIGLGAAGGLGLAILTFGFGVPPDSPPITVISIILAVITCIAILQAAGGLDLFVTIAEKILQKRPGAITFLGPAVAYLFTAICGTGYVAFSIYPVIAEIAADARVRPERAMSMSVIAANFGLIASPVSAVVTGTIAVFSGLHVSALDILLITVPGTILGCLVGCLFVYKRGHDLETDPEFQRRVAEGEFESVKTGERTISIISKTAKKALMIFISGIILVVVLGSVPELRPVWNTSAGVERMSIPTALQIIMLTTACIIMMVCRISPSKLDSGSVFKAGLVGVVAIFGLSWMMSSFFEAWQDLFNNTFNDFHNPVIFGVIVFVLSAVIYSPAATAVALFPAGVLMGYSTETLIALLPVTCGSFIIPGGAQIACVAFDRTGTTRVGKYVVNHSYMLPGLITVLASTIFCFLFSTILV</sequence>
<evidence type="ECO:0000256" key="11">
    <source>
        <dbReference type="ARBA" id="ARBA00034287"/>
    </source>
</evidence>
<evidence type="ECO:0000256" key="9">
    <source>
        <dbReference type="ARBA" id="ARBA00034237"/>
    </source>
</evidence>
<organism evidence="19 20">
    <name type="scientific">Escherichia coli</name>
    <dbReference type="NCBI Taxonomy" id="562"/>
    <lineage>
        <taxon>Bacteria</taxon>
        <taxon>Pseudomonadati</taxon>
        <taxon>Pseudomonadota</taxon>
        <taxon>Gammaproteobacteria</taxon>
        <taxon>Enterobacterales</taxon>
        <taxon>Enterobacteriaceae</taxon>
        <taxon>Escherichia</taxon>
    </lineage>
</organism>
<evidence type="ECO:0000313" key="14">
    <source>
        <dbReference type="EMBL" id="EFL9838316.1"/>
    </source>
</evidence>
<dbReference type="EMBL" id="JABFNF010000011">
    <property type="protein sequence ID" value="MBA1887445.1"/>
    <property type="molecule type" value="Genomic_DNA"/>
</dbReference>
<dbReference type="NCBIfam" id="TIGR00770">
    <property type="entry name" value="Dcu"/>
    <property type="match status" value="1"/>
</dbReference>
<feature type="transmembrane region" description="Helical" evidence="13">
    <location>
        <begin position="268"/>
        <end position="285"/>
    </location>
</feature>
<keyword evidence="8 12" id="KW-0472">Membrane</keyword>
<proteinExistence type="inferred from homology"/>
<feature type="transmembrane region" description="Helical" evidence="13">
    <location>
        <begin position="297"/>
        <end position="316"/>
    </location>
</feature>
<dbReference type="AlphaFoldDB" id="A0A0A1A9I1"/>
<reference evidence="16" key="5">
    <citation type="submission" date="2019-09" db="EMBL/GenBank/DDBJ databases">
        <authorList>
            <consortium name="NCBI Pathogen Detection Project"/>
        </authorList>
    </citation>
    <scope>NUCLEOTIDE SEQUENCE</scope>
    <source>
        <strain evidence="16">EC00605</strain>
        <strain evidence="17">Ecoli[ST-219]</strain>
    </source>
</reference>
<evidence type="ECO:0000313" key="22">
    <source>
        <dbReference type="Proteomes" id="UP000523197"/>
    </source>
</evidence>
<dbReference type="EMBL" id="BFIH01000036">
    <property type="protein sequence ID" value="GCO25036.1"/>
    <property type="molecule type" value="Genomic_DNA"/>
</dbReference>
<reference evidence="19 20" key="4">
    <citation type="submission" date="2018-11" db="EMBL/GenBank/DDBJ databases">
        <title>Enterobacteriaceae from Patient.</title>
        <authorList>
            <person name="Shen C."/>
            <person name="Yang Y."/>
            <person name="Tian G."/>
        </authorList>
    </citation>
    <scope>NUCLEOTIDE SEQUENCE [LARGE SCALE GENOMIC DNA]</scope>
    <source>
        <strain evidence="19 20">GBGD28</strain>
    </source>
</reference>
<keyword evidence="5 12" id="KW-0997">Cell inner membrane</keyword>
<evidence type="ECO:0000256" key="13">
    <source>
        <dbReference type="SAM" id="Phobius"/>
    </source>
</evidence>
<comment type="function">
    <text evidence="12">Responsible for the transport of C4-dicarboxylates.</text>
</comment>
<dbReference type="PIRSF" id="PIRSF004539">
    <property type="entry name" value="C4-dicrbxl_trns"/>
    <property type="match status" value="1"/>
</dbReference>
<evidence type="ECO:0000256" key="3">
    <source>
        <dbReference type="ARBA" id="ARBA00022448"/>
    </source>
</evidence>
<dbReference type="GO" id="GO:0015556">
    <property type="term" value="F:C4-dicarboxylate transmembrane transporter activity"/>
    <property type="evidence" value="ECO:0007669"/>
    <property type="project" value="InterPro"/>
</dbReference>
<evidence type="ECO:0000256" key="2">
    <source>
        <dbReference type="ARBA" id="ARBA00006413"/>
    </source>
</evidence>
<evidence type="ECO:0000313" key="20">
    <source>
        <dbReference type="Proteomes" id="UP000271008"/>
    </source>
</evidence>
<dbReference type="EMBL" id="DABGKZ010000022">
    <property type="protein sequence ID" value="HAJ5151450.1"/>
    <property type="molecule type" value="Genomic_DNA"/>
</dbReference>
<evidence type="ECO:0000313" key="19">
    <source>
        <dbReference type="EMBL" id="RRD74713.1"/>
    </source>
</evidence>
<evidence type="ECO:0000256" key="4">
    <source>
        <dbReference type="ARBA" id="ARBA00022475"/>
    </source>
</evidence>
<feature type="transmembrane region" description="Helical" evidence="13">
    <location>
        <begin position="373"/>
        <end position="394"/>
    </location>
</feature>
<dbReference type="Proteomes" id="UP000271008">
    <property type="component" value="Unassembled WGS sequence"/>
</dbReference>
<dbReference type="InterPro" id="IPR004668">
    <property type="entry name" value="Anaer_Dcu_memb_transpt"/>
</dbReference>
<reference evidence="15 21" key="2">
    <citation type="submission" date="2018-04" db="EMBL/GenBank/DDBJ databases">
        <title>Large scale genomics of bovine and human commensal E. coli to reveal the emerging process of EHEC.</title>
        <authorList>
            <person name="Arimizu Y."/>
            <person name="Ogura Y."/>
        </authorList>
    </citation>
    <scope>NUCLEOTIDE SEQUENCE [LARGE SCALE GENOMIC DNA]</scope>
    <source>
        <strain evidence="15 21">ECSC038</strain>
    </source>
</reference>
<dbReference type="Proteomes" id="UP000300926">
    <property type="component" value="Unassembled WGS sequence"/>
</dbReference>
<evidence type="ECO:0000256" key="6">
    <source>
        <dbReference type="ARBA" id="ARBA00022692"/>
    </source>
</evidence>
<dbReference type="NCBIfam" id="NF006927">
    <property type="entry name" value="PRK09412.1"/>
    <property type="match status" value="1"/>
</dbReference>
<evidence type="ECO:0000256" key="10">
    <source>
        <dbReference type="ARBA" id="ARBA00034284"/>
    </source>
</evidence>
<evidence type="ECO:0000313" key="15">
    <source>
        <dbReference type="EMBL" id="GCO25036.1"/>
    </source>
</evidence>
<dbReference type="EMBL" id="DABGZR010000015">
    <property type="protein sequence ID" value="HAJ0996991.1"/>
    <property type="molecule type" value="Genomic_DNA"/>
</dbReference>
<feature type="transmembrane region" description="Helical" evidence="13">
    <location>
        <begin position="96"/>
        <end position="118"/>
    </location>
</feature>
<dbReference type="Proteomes" id="UP000523197">
    <property type="component" value="Unassembled WGS sequence"/>
</dbReference>
<keyword evidence="7 13" id="KW-1133">Transmembrane helix</keyword>
<feature type="transmembrane region" description="Helical" evidence="13">
    <location>
        <begin position="414"/>
        <end position="437"/>
    </location>
</feature>
<keyword evidence="4 12" id="KW-1003">Cell membrane</keyword>
<feature type="transmembrane region" description="Helical" evidence="13">
    <location>
        <begin position="50"/>
        <end position="76"/>
    </location>
</feature>
<feature type="transmembrane region" description="Helical" evidence="13">
    <location>
        <begin position="170"/>
        <end position="190"/>
    </location>
</feature>
<comment type="catalytic activity">
    <reaction evidence="10">
        <text>(S)-malate(in) + succinate(out) = (S)-malate(out) + succinate(in)</text>
        <dbReference type="Rhea" id="RHEA:29327"/>
        <dbReference type="ChEBI" id="CHEBI:15589"/>
        <dbReference type="ChEBI" id="CHEBI:30031"/>
    </reaction>
    <physiologicalReaction direction="right-to-left" evidence="10">
        <dbReference type="Rhea" id="RHEA:29329"/>
    </physiologicalReaction>
</comment>
<evidence type="ECO:0000313" key="21">
    <source>
        <dbReference type="Proteomes" id="UP000300926"/>
    </source>
</evidence>
<dbReference type="GO" id="GO:0005886">
    <property type="term" value="C:plasma membrane"/>
    <property type="evidence" value="ECO:0007669"/>
    <property type="project" value="UniProtKB-SubCell"/>
</dbReference>
<keyword evidence="3 12" id="KW-0813">Transport</keyword>
<dbReference type="RefSeq" id="WP_000979091.1">
    <property type="nucleotide sequence ID" value="NZ_AP021933.1"/>
</dbReference>
<comment type="similarity">
    <text evidence="2 12">Belongs to the DcuA/DcuB transporter (TC 2.A.13.1) family.</text>
</comment>
<dbReference type="Proteomes" id="UP000543257">
    <property type="component" value="Unassembled WGS sequence"/>
</dbReference>
<evidence type="ECO:0000256" key="12">
    <source>
        <dbReference type="PIRNR" id="PIRNR004539"/>
    </source>
</evidence>
<dbReference type="PANTHER" id="PTHR36106">
    <property type="entry name" value="ANAEROBIC C4-DICARBOXYLATE TRANSPORTER DCUB"/>
    <property type="match status" value="1"/>
</dbReference>
<feature type="transmembrane region" description="Helical" evidence="13">
    <location>
        <begin position="138"/>
        <end position="164"/>
    </location>
</feature>
<evidence type="ECO:0000256" key="1">
    <source>
        <dbReference type="ARBA" id="ARBA00004429"/>
    </source>
</evidence>
<dbReference type="PANTHER" id="PTHR36106:SF1">
    <property type="entry name" value="ANAEROBIC C4-DICARBOXYLATE TRANSPORTER DCUB"/>
    <property type="match status" value="1"/>
</dbReference>
<comment type="catalytic activity">
    <reaction evidence="9">
        <text>L-aspartate(in) + succinate(out) = L-aspartate(out) + succinate(in)</text>
        <dbReference type="Rhea" id="RHEA:29343"/>
        <dbReference type="ChEBI" id="CHEBI:29991"/>
        <dbReference type="ChEBI" id="CHEBI:30031"/>
    </reaction>
    <physiologicalReaction direction="right-to-left" evidence="9">
        <dbReference type="Rhea" id="RHEA:29345"/>
    </physiologicalReaction>
</comment>
<reference evidence="18 22" key="6">
    <citation type="submission" date="2020-05" db="EMBL/GenBank/DDBJ databases">
        <title>Epidemiological investigations into extended-spectrum beta-lactam resistant Escherichia coli ST457 carried by Australian Silver gulls identified clonal lineages that cause ExPEC disease.</title>
        <authorList>
            <person name="Nesporova K."/>
            <person name="Wyrsch E.R."/>
            <person name="Valcek A."/>
            <person name="Bitar I."/>
            <person name="Chaw K."/>
            <person name="Harris P."/>
            <person name="Hrabak J."/>
            <person name="Djordjevic S.P."/>
            <person name="Dolejska M."/>
        </authorList>
    </citation>
    <scope>NUCLEOTIDE SEQUENCE [LARGE SCALE GENOMIC DNA]</scope>
    <source>
        <strain evidence="18 22">CE1966</strain>
    </source>
</reference>
<dbReference type="EMBL" id="AATJKW010000021">
    <property type="protein sequence ID" value="EFL9838316.1"/>
    <property type="molecule type" value="Genomic_DNA"/>
</dbReference>
<accession>A0A0A1A9I1</accession>
<dbReference type="NCBIfam" id="NF009136">
    <property type="entry name" value="PRK12489.1"/>
    <property type="match status" value="1"/>
</dbReference>
<feature type="transmembrane region" description="Helical" evidence="13">
    <location>
        <begin position="26"/>
        <end position="43"/>
    </location>
</feature>
<evidence type="ECO:0000256" key="8">
    <source>
        <dbReference type="ARBA" id="ARBA00023136"/>
    </source>
</evidence>
<gene>
    <name evidence="15" type="primary">dcuB_1</name>
    <name evidence="19" type="ORF">EIA08_14780</name>
    <name evidence="14" type="ORF">EN85_003349</name>
    <name evidence="15" type="ORF">ExPECSC038_01956</name>
    <name evidence="16" type="ORF">HL601_15480</name>
    <name evidence="18" type="ORF">HLX92_14840</name>
    <name evidence="17" type="ORF">HLZ50_15660</name>
</gene>
<evidence type="ECO:0000256" key="5">
    <source>
        <dbReference type="ARBA" id="ARBA00022519"/>
    </source>
</evidence>
<evidence type="ECO:0000313" key="18">
    <source>
        <dbReference type="EMBL" id="MBA1887445.1"/>
    </source>
</evidence>
<evidence type="ECO:0000313" key="23">
    <source>
        <dbReference type="Proteomes" id="UP000543257"/>
    </source>
</evidence>
<evidence type="ECO:0000256" key="7">
    <source>
        <dbReference type="ARBA" id="ARBA00022989"/>
    </source>
</evidence>
<dbReference type="Pfam" id="PF03605">
    <property type="entry name" value="DcuA_DcuB"/>
    <property type="match status" value="1"/>
</dbReference>
<keyword evidence="6 13" id="KW-0812">Transmembrane</keyword>
<protein>
    <recommendedName>
        <fullName evidence="12">C4-dicarboxylate transporter</fullName>
    </recommendedName>
</protein>
<comment type="caution">
    <text evidence="19">The sequence shown here is derived from an EMBL/GenBank/DDBJ whole genome shotgun (WGS) entry which is preliminary data.</text>
</comment>
<feature type="transmembrane region" description="Helical" evidence="13">
    <location>
        <begin position="231"/>
        <end position="248"/>
    </location>
</feature>
<evidence type="ECO:0000313" key="16">
    <source>
        <dbReference type="EMBL" id="HAJ0996991.1"/>
    </source>
</evidence>
<feature type="transmembrane region" description="Helical" evidence="13">
    <location>
        <begin position="336"/>
        <end position="361"/>
    </location>
</feature>
<evidence type="ECO:0000313" key="17">
    <source>
        <dbReference type="EMBL" id="HAJ5151450.1"/>
    </source>
</evidence>
<reference evidence="14 23" key="3">
    <citation type="submission" date="2018-08" db="EMBL/GenBank/DDBJ databases">
        <authorList>
            <consortium name="GenomeTrakr network: Whole genome sequencing for foodborne pathogen traceback"/>
        </authorList>
    </citation>
    <scope>NUCLEOTIDE SEQUENCE [LARGE SCALE GENOMIC DNA]</scope>
    <source>
        <strain evidence="14 23">AZ-TG73583</strain>
    </source>
</reference>
<comment type="catalytic activity">
    <reaction evidence="11">
        <text>fumarate(in) + succinate(out) = fumarate(out) + succinate(in)</text>
        <dbReference type="Rhea" id="RHEA:29323"/>
        <dbReference type="ChEBI" id="CHEBI:29806"/>
        <dbReference type="ChEBI" id="CHEBI:30031"/>
    </reaction>
    <physiologicalReaction direction="right-to-left" evidence="11">
        <dbReference type="Rhea" id="RHEA:29325"/>
    </physiologicalReaction>
</comment>
<comment type="subcellular location">
    <subcellularLocation>
        <location evidence="1 12">Cell inner membrane</location>
        <topology evidence="1 12">Multi-pass membrane protein</topology>
    </subcellularLocation>
</comment>
<dbReference type="EMBL" id="RQTU01000013">
    <property type="protein sequence ID" value="RRD74713.1"/>
    <property type="molecule type" value="Genomic_DNA"/>
</dbReference>
<name>A0A0A1A9I1_ECOLX</name>
<reference evidence="16" key="1">
    <citation type="journal article" date="2018" name="Genome Biol.">
        <title>SKESA: strategic k-mer extension for scrupulous assemblies.</title>
        <authorList>
            <person name="Souvorov A."/>
            <person name="Agarwala R."/>
            <person name="Lipman D.J."/>
        </authorList>
    </citation>
    <scope>NUCLEOTIDE SEQUENCE [LARGE SCALE GENOMIC DNA]</scope>
    <source>
        <strain evidence="16">EC00605</strain>
        <strain evidence="17">Ecoli[ST-219]</strain>
        <strain>ecoli[ST-219]</strain>
    </source>
</reference>
<dbReference type="Proteomes" id="UP000840371">
    <property type="component" value="Unassembled WGS sequence"/>
</dbReference>